<keyword evidence="2" id="KW-1185">Reference proteome</keyword>
<dbReference type="PANTHER" id="PTHR43190:SF3">
    <property type="entry name" value="N-ACETYL-D-GLUCOSAMINE KINASE"/>
    <property type="match status" value="1"/>
</dbReference>
<dbReference type="CDD" id="cd24082">
    <property type="entry name" value="ASKHA_NBD_GspK-like"/>
    <property type="match status" value="1"/>
</dbReference>
<dbReference type="EMBL" id="JARWAO010000003">
    <property type="protein sequence ID" value="MDR5895923.1"/>
    <property type="molecule type" value="Genomic_DNA"/>
</dbReference>
<dbReference type="Gene3D" id="3.30.420.40">
    <property type="match status" value="2"/>
</dbReference>
<dbReference type="PANTHER" id="PTHR43190">
    <property type="entry name" value="N-ACETYL-D-GLUCOSAMINE KINASE"/>
    <property type="match status" value="1"/>
</dbReference>
<evidence type="ECO:0008006" key="3">
    <source>
        <dbReference type="Google" id="ProtNLM"/>
    </source>
</evidence>
<organism evidence="1 2">
    <name type="scientific">Larsenimonas suaedae</name>
    <dbReference type="NCBI Taxonomy" id="1851019"/>
    <lineage>
        <taxon>Bacteria</taxon>
        <taxon>Pseudomonadati</taxon>
        <taxon>Pseudomonadota</taxon>
        <taxon>Gammaproteobacteria</taxon>
        <taxon>Oceanospirillales</taxon>
        <taxon>Halomonadaceae</taxon>
        <taxon>Larsenimonas</taxon>
    </lineage>
</organism>
<dbReference type="InterPro" id="IPR043129">
    <property type="entry name" value="ATPase_NBD"/>
</dbReference>
<gene>
    <name evidence="1" type="ORF">QC825_07565</name>
</gene>
<sequence length="297" mass="30858">MAEPTLWVAVDGGGSGTRLRARASTGAFIELEGGPSALSRGASSAWGVIEPLIHRAGAALGVSIDWSTTALAIGLAGLNQPEWHRVFKSALPVCHTLVLESDVTTALVGAHQRRAGVLLALGTGSIGAAVNAAREVSLVGGFGFPVGDEASGAWLGLHASRHLQKAFDGRCVPDAFSEALAQALKVTDIEALVARLSAMDANAFARLAPIVLVHSTHPKARELLNWAGREMAEMIEALDPEGRLPLALSGGLGGPLSEWLPERYRARLVDAQGDALDGALALLHDPTLLTPIHKGLS</sequence>
<evidence type="ECO:0000313" key="2">
    <source>
        <dbReference type="Proteomes" id="UP001269375"/>
    </source>
</evidence>
<name>A0ABU1GV74_9GAMM</name>
<dbReference type="InterPro" id="IPR052519">
    <property type="entry name" value="Euk-type_GlcNAc_Kinase"/>
</dbReference>
<proteinExistence type="predicted"/>
<accession>A0ABU1GV74</accession>
<comment type="caution">
    <text evidence="1">The sequence shown here is derived from an EMBL/GenBank/DDBJ whole genome shotgun (WGS) entry which is preliminary data.</text>
</comment>
<protein>
    <recommendedName>
        <fullName evidence="3">ATPase</fullName>
    </recommendedName>
</protein>
<dbReference type="RefSeq" id="WP_251589846.1">
    <property type="nucleotide sequence ID" value="NZ_JAMLJI010000001.1"/>
</dbReference>
<reference evidence="1 2" key="1">
    <citation type="submission" date="2023-04" db="EMBL/GenBank/DDBJ databases">
        <title>A long-awaited taxogenomic arrangement of the family Halomonadaceae.</title>
        <authorList>
            <person name="De La Haba R."/>
            <person name="Chuvochina M."/>
            <person name="Wittouck S."/>
            <person name="Arahal D.R."/>
            <person name="Sanchez-Porro C."/>
            <person name="Hugenholtz P."/>
            <person name="Ventosa A."/>
        </authorList>
    </citation>
    <scope>NUCLEOTIDE SEQUENCE [LARGE SCALE GENOMIC DNA]</scope>
    <source>
        <strain evidence="1 2">DSM 22428</strain>
    </source>
</reference>
<evidence type="ECO:0000313" key="1">
    <source>
        <dbReference type="EMBL" id="MDR5895923.1"/>
    </source>
</evidence>
<dbReference type="SUPFAM" id="SSF53067">
    <property type="entry name" value="Actin-like ATPase domain"/>
    <property type="match status" value="2"/>
</dbReference>
<dbReference type="Proteomes" id="UP001269375">
    <property type="component" value="Unassembled WGS sequence"/>
</dbReference>